<keyword evidence="2 4" id="KW-0012">Acyltransferase</keyword>
<keyword evidence="5" id="KW-1185">Reference proteome</keyword>
<dbReference type="InterPro" id="IPR000182">
    <property type="entry name" value="GNAT_dom"/>
</dbReference>
<evidence type="ECO:0000256" key="2">
    <source>
        <dbReference type="ARBA" id="ARBA00023315"/>
    </source>
</evidence>
<dbReference type="EMBL" id="JBHSBC010000010">
    <property type="protein sequence ID" value="MFC3980691.1"/>
    <property type="molecule type" value="Genomic_DNA"/>
</dbReference>
<evidence type="ECO:0000256" key="1">
    <source>
        <dbReference type="ARBA" id="ARBA00022679"/>
    </source>
</evidence>
<proteinExistence type="predicted"/>
<dbReference type="RefSeq" id="WP_386189685.1">
    <property type="nucleotide sequence ID" value="NZ_JBHSBC010000010.1"/>
</dbReference>
<dbReference type="GO" id="GO:0016746">
    <property type="term" value="F:acyltransferase activity"/>
    <property type="evidence" value="ECO:0007669"/>
    <property type="project" value="UniProtKB-KW"/>
</dbReference>
<dbReference type="SUPFAM" id="SSF55729">
    <property type="entry name" value="Acyl-CoA N-acyltransferases (Nat)"/>
    <property type="match status" value="2"/>
</dbReference>
<dbReference type="InterPro" id="IPR050832">
    <property type="entry name" value="Bact_Acetyltransf"/>
</dbReference>
<dbReference type="PROSITE" id="PS51186">
    <property type="entry name" value="GNAT"/>
    <property type="match status" value="1"/>
</dbReference>
<accession>A0ABV8EYE6</accession>
<name>A0ABV8EYE6_9ACTN</name>
<dbReference type="PANTHER" id="PTHR43877">
    <property type="entry name" value="AMINOALKYLPHOSPHONATE N-ACETYLTRANSFERASE-RELATED-RELATED"/>
    <property type="match status" value="1"/>
</dbReference>
<feature type="domain" description="N-acetyltransferase" evidence="3">
    <location>
        <begin position="9"/>
        <end position="159"/>
    </location>
</feature>
<sequence>MTSATVESLVPRHATEVDLTAWCEVFGDGQREASGDSPSVTALAGRLLAEEAPAVPRWVARGDDARPVVGVAELRPQSRDPRVGFLRLFVAPSARRAGVGSALLTRIAEDARRAGLERIQATAPAGEPGEAFAHTWRGARELLRLERQEQSLDETVLRRCRDLAACPDPARYRPVYWHGPVPEPLVLAFGQAMGHVLDAPGAALQMASRQGWDREAVRAWEAQLAAGGEHVMVHAALWRDTGQVVAATVITVAGDDARDAAQHDTVVLPQHRRRGLARWTKARHTLLLHERFPCVRTVGTTVNQRNLPMIAVNRTVGYHTVHERLLVELPLADGARR</sequence>
<organism evidence="4 5">
    <name type="scientific">Streptosporangium jomthongense</name>
    <dbReference type="NCBI Taxonomy" id="1193683"/>
    <lineage>
        <taxon>Bacteria</taxon>
        <taxon>Bacillati</taxon>
        <taxon>Actinomycetota</taxon>
        <taxon>Actinomycetes</taxon>
        <taxon>Streptosporangiales</taxon>
        <taxon>Streptosporangiaceae</taxon>
        <taxon>Streptosporangium</taxon>
    </lineage>
</organism>
<comment type="caution">
    <text evidence="4">The sequence shown here is derived from an EMBL/GenBank/DDBJ whole genome shotgun (WGS) entry which is preliminary data.</text>
</comment>
<dbReference type="Gene3D" id="3.40.630.30">
    <property type="match status" value="1"/>
</dbReference>
<protein>
    <submittedName>
        <fullName evidence="4">GNAT family N-acetyltransferase</fullName>
        <ecNumber evidence="4">2.3.-.-</ecNumber>
    </submittedName>
</protein>
<dbReference type="Pfam" id="PF00583">
    <property type="entry name" value="Acetyltransf_1"/>
    <property type="match status" value="1"/>
</dbReference>
<dbReference type="Proteomes" id="UP001595698">
    <property type="component" value="Unassembled WGS sequence"/>
</dbReference>
<reference evidence="5" key="1">
    <citation type="journal article" date="2019" name="Int. J. Syst. Evol. Microbiol.">
        <title>The Global Catalogue of Microorganisms (GCM) 10K type strain sequencing project: providing services to taxonomists for standard genome sequencing and annotation.</title>
        <authorList>
            <consortium name="The Broad Institute Genomics Platform"/>
            <consortium name="The Broad Institute Genome Sequencing Center for Infectious Disease"/>
            <person name="Wu L."/>
            <person name="Ma J."/>
        </authorList>
    </citation>
    <scope>NUCLEOTIDE SEQUENCE [LARGE SCALE GENOMIC DNA]</scope>
    <source>
        <strain evidence="5">TBRC 7912</strain>
    </source>
</reference>
<evidence type="ECO:0000313" key="4">
    <source>
        <dbReference type="EMBL" id="MFC3980691.1"/>
    </source>
</evidence>
<gene>
    <name evidence="4" type="ORF">ACFOYY_11195</name>
</gene>
<evidence type="ECO:0000313" key="5">
    <source>
        <dbReference type="Proteomes" id="UP001595698"/>
    </source>
</evidence>
<dbReference type="CDD" id="cd04301">
    <property type="entry name" value="NAT_SF"/>
    <property type="match status" value="1"/>
</dbReference>
<dbReference type="InterPro" id="IPR016181">
    <property type="entry name" value="Acyl_CoA_acyltransferase"/>
</dbReference>
<dbReference type="EC" id="2.3.-.-" evidence="4"/>
<keyword evidence="1 4" id="KW-0808">Transferase</keyword>
<evidence type="ECO:0000259" key="3">
    <source>
        <dbReference type="PROSITE" id="PS51186"/>
    </source>
</evidence>